<gene>
    <name evidence="1" type="ORF">HMPREF9607_01831</name>
</gene>
<dbReference type="Proteomes" id="UP000003179">
    <property type="component" value="Unassembled WGS sequence"/>
</dbReference>
<evidence type="ECO:0000313" key="1">
    <source>
        <dbReference type="EMBL" id="EFS91965.1"/>
    </source>
</evidence>
<sequence>MRTIQLRLVLVDGCGAHVGDDAVVGFYRDKKLATFWVPCV</sequence>
<evidence type="ECO:0000313" key="2">
    <source>
        <dbReference type="Proteomes" id="UP000003179"/>
    </source>
</evidence>
<reference evidence="1" key="1">
    <citation type="submission" date="2010-08" db="EMBL/GenBank/DDBJ databases">
        <authorList>
            <person name="Weinstock G."/>
            <person name="Sodergren E."/>
            <person name="Clifton S."/>
            <person name="Fulton L."/>
            <person name="Fulton B."/>
            <person name="Courtney L."/>
            <person name="Fronick C."/>
            <person name="Harrison M."/>
            <person name="Strong C."/>
            <person name="Farmer C."/>
            <person name="Delahaunty K."/>
            <person name="Markovic C."/>
            <person name="Hall O."/>
            <person name="Minx P."/>
            <person name="Tomlinson C."/>
            <person name="Mitreva M."/>
            <person name="Hou S."/>
            <person name="Chen J."/>
            <person name="Wollam A."/>
            <person name="Pepin K.H."/>
            <person name="Johnson M."/>
            <person name="Bhonagiri V."/>
            <person name="Zhang X."/>
            <person name="Suruliraj S."/>
            <person name="Warren W."/>
            <person name="Chinwalla A."/>
            <person name="Mardis E.R."/>
            <person name="Wilson R.K."/>
        </authorList>
    </citation>
    <scope>NUCLEOTIDE SEQUENCE [LARGE SCALE GENOMIC DNA]</scope>
    <source>
        <strain evidence="1">HL044PA1</strain>
    </source>
</reference>
<accession>A0ABN0C440</accession>
<organism evidence="1 2">
    <name type="scientific">Cutibacterium modestum HL044PA1</name>
    <dbReference type="NCBI Taxonomy" id="765109"/>
    <lineage>
        <taxon>Bacteria</taxon>
        <taxon>Bacillati</taxon>
        <taxon>Actinomycetota</taxon>
        <taxon>Actinomycetes</taxon>
        <taxon>Propionibacteriales</taxon>
        <taxon>Propionibacteriaceae</taxon>
        <taxon>Cutibacterium</taxon>
        <taxon>Cutibacterium modestum</taxon>
    </lineage>
</organism>
<comment type="caution">
    <text evidence="1">The sequence shown here is derived from an EMBL/GenBank/DDBJ whole genome shotgun (WGS) entry which is preliminary data.</text>
</comment>
<keyword evidence="2" id="KW-1185">Reference proteome</keyword>
<name>A0ABN0C440_9ACTN</name>
<proteinExistence type="predicted"/>
<dbReference type="EMBL" id="ADZU01000030">
    <property type="protein sequence ID" value="EFS91965.1"/>
    <property type="molecule type" value="Genomic_DNA"/>
</dbReference>
<protein>
    <submittedName>
        <fullName evidence="1">Uncharacterized protein</fullName>
    </submittedName>
</protein>